<feature type="transmembrane region" description="Helical" evidence="1">
    <location>
        <begin position="272"/>
        <end position="290"/>
    </location>
</feature>
<feature type="transmembrane region" description="Helical" evidence="1">
    <location>
        <begin position="71"/>
        <end position="89"/>
    </location>
</feature>
<keyword evidence="1" id="KW-0472">Membrane</keyword>
<protein>
    <submittedName>
        <fullName evidence="3">DUF2157 domain-containing protein</fullName>
    </submittedName>
</protein>
<sequence length="330" mass="36191">MGKQIAIMEWLAQGRIAAGREHEALKLGGVYPDTMQWRRFIDQLLLWLGVIALGASLIFFLAYNWQALGRYAKFGLVEVAIVLSLLSSWRLGLGTLAGKACLLLATLFLGALLALVGQTYQTGADTYELFLVWALAATAWVFLAQLGAMYLLWLGLINLAIVLYFQTFGGLFGFLFNWNAQLWVLLGWNTLALIVWEFAAWRGVQHLQARWTVRVLATYSGVVISTLALDAIFNGSSAGLSGNSSSRITSVLCYGVWLLAVMWAYRRHLKDLYMLAGAILSLIVVGNAMLAKQLLHHSDAGGFLLIGLTIIASSAAGGIWLKKIAKEMQS</sequence>
<feature type="transmembrane region" description="Helical" evidence="1">
    <location>
        <begin position="150"/>
        <end position="176"/>
    </location>
</feature>
<keyword evidence="1" id="KW-0812">Transmembrane</keyword>
<organism evidence="3 4">
    <name type="scientific">Undibacterium flavidum</name>
    <dbReference type="NCBI Taxonomy" id="2762297"/>
    <lineage>
        <taxon>Bacteria</taxon>
        <taxon>Pseudomonadati</taxon>
        <taxon>Pseudomonadota</taxon>
        <taxon>Betaproteobacteria</taxon>
        <taxon>Burkholderiales</taxon>
        <taxon>Oxalobacteraceae</taxon>
        <taxon>Undibacterium</taxon>
    </lineage>
</organism>
<feature type="transmembrane region" description="Helical" evidence="1">
    <location>
        <begin position="44"/>
        <end position="65"/>
    </location>
</feature>
<feature type="transmembrane region" description="Helical" evidence="1">
    <location>
        <begin position="182"/>
        <end position="201"/>
    </location>
</feature>
<dbReference type="Pfam" id="PF09925">
    <property type="entry name" value="DUF2157"/>
    <property type="match status" value="1"/>
</dbReference>
<dbReference type="EMBL" id="JACOGA010000009">
    <property type="protein sequence ID" value="MBC3874139.1"/>
    <property type="molecule type" value="Genomic_DNA"/>
</dbReference>
<comment type="caution">
    <text evidence="3">The sequence shown here is derived from an EMBL/GenBank/DDBJ whole genome shotgun (WGS) entry which is preliminary data.</text>
</comment>
<dbReference type="Proteomes" id="UP000624279">
    <property type="component" value="Unassembled WGS sequence"/>
</dbReference>
<evidence type="ECO:0000256" key="1">
    <source>
        <dbReference type="SAM" id="Phobius"/>
    </source>
</evidence>
<feature type="domain" description="DUF2157" evidence="2">
    <location>
        <begin position="9"/>
        <end position="147"/>
    </location>
</feature>
<evidence type="ECO:0000313" key="3">
    <source>
        <dbReference type="EMBL" id="MBC3874139.1"/>
    </source>
</evidence>
<keyword evidence="1" id="KW-1133">Transmembrane helix</keyword>
<dbReference type="InterPro" id="IPR018677">
    <property type="entry name" value="DUF2157"/>
</dbReference>
<keyword evidence="4" id="KW-1185">Reference proteome</keyword>
<reference evidence="3 4" key="1">
    <citation type="submission" date="2020-08" db="EMBL/GenBank/DDBJ databases">
        <title>Novel species isolated from subtropical streams in China.</title>
        <authorList>
            <person name="Lu H."/>
        </authorList>
    </citation>
    <scope>NUCLEOTIDE SEQUENCE [LARGE SCALE GENOMIC DNA]</scope>
    <source>
        <strain evidence="3 4">LX15W</strain>
    </source>
</reference>
<evidence type="ECO:0000313" key="4">
    <source>
        <dbReference type="Proteomes" id="UP000624279"/>
    </source>
</evidence>
<dbReference type="RefSeq" id="WP_186942164.1">
    <property type="nucleotide sequence ID" value="NZ_JACOGA010000009.1"/>
</dbReference>
<feature type="transmembrane region" description="Helical" evidence="1">
    <location>
        <begin position="245"/>
        <end position="265"/>
    </location>
</feature>
<name>A0ABR6YC67_9BURK</name>
<proteinExistence type="predicted"/>
<feature type="transmembrane region" description="Helical" evidence="1">
    <location>
        <begin position="126"/>
        <end position="143"/>
    </location>
</feature>
<feature type="transmembrane region" description="Helical" evidence="1">
    <location>
        <begin position="101"/>
        <end position="120"/>
    </location>
</feature>
<feature type="transmembrane region" description="Helical" evidence="1">
    <location>
        <begin position="213"/>
        <end position="233"/>
    </location>
</feature>
<evidence type="ECO:0000259" key="2">
    <source>
        <dbReference type="Pfam" id="PF09925"/>
    </source>
</evidence>
<feature type="transmembrane region" description="Helical" evidence="1">
    <location>
        <begin position="302"/>
        <end position="321"/>
    </location>
</feature>
<accession>A0ABR6YC67</accession>
<gene>
    <name evidence="3" type="ORF">H8K55_11095</name>
</gene>